<dbReference type="CDD" id="cd16922">
    <property type="entry name" value="HATPase_EvgS-ArcB-TorS-like"/>
    <property type="match status" value="1"/>
</dbReference>
<dbReference type="CDD" id="cd00082">
    <property type="entry name" value="HisKA"/>
    <property type="match status" value="1"/>
</dbReference>
<dbReference type="InterPro" id="IPR036890">
    <property type="entry name" value="HATPase_C_sf"/>
</dbReference>
<keyword evidence="7" id="KW-0418">Kinase</keyword>
<dbReference type="InterPro" id="IPR003594">
    <property type="entry name" value="HATPase_dom"/>
</dbReference>
<dbReference type="Gene3D" id="2.10.70.100">
    <property type="match status" value="1"/>
</dbReference>
<dbReference type="Gene3D" id="3.30.450.20">
    <property type="entry name" value="PAS domain"/>
    <property type="match status" value="3"/>
</dbReference>
<dbReference type="RefSeq" id="WP_305733127.1">
    <property type="nucleotide sequence ID" value="NZ_OW150024.1"/>
</dbReference>
<dbReference type="CDD" id="cd00130">
    <property type="entry name" value="PAS"/>
    <property type="match status" value="1"/>
</dbReference>
<dbReference type="SUPFAM" id="SSF55874">
    <property type="entry name" value="ATPase domain of HSP90 chaperone/DNA topoisomerase II/histidine kinase"/>
    <property type="match status" value="1"/>
</dbReference>
<dbReference type="CDD" id="cd12914">
    <property type="entry name" value="PDC1_DGC_like"/>
    <property type="match status" value="1"/>
</dbReference>
<dbReference type="Proteomes" id="UP001295463">
    <property type="component" value="Chromosome"/>
</dbReference>
<feature type="domain" description="PAC" evidence="6">
    <location>
        <begin position="404"/>
        <end position="457"/>
    </location>
</feature>
<reference evidence="7 8" key="1">
    <citation type="submission" date="2022-03" db="EMBL/GenBank/DDBJ databases">
        <authorList>
            <person name="Koch H."/>
        </authorList>
    </citation>
    <scope>NUCLEOTIDE SEQUENCE [LARGE SCALE GENOMIC DNA]</scope>
    <source>
        <strain evidence="7 8">G1</strain>
    </source>
</reference>
<evidence type="ECO:0000256" key="4">
    <source>
        <dbReference type="ARBA" id="ARBA00023012"/>
    </source>
</evidence>
<dbReference type="SMART" id="SM00387">
    <property type="entry name" value="HATPase_c"/>
    <property type="match status" value="1"/>
</dbReference>
<keyword evidence="7" id="KW-0808">Transferase</keyword>
<evidence type="ECO:0000256" key="3">
    <source>
        <dbReference type="ARBA" id="ARBA00022553"/>
    </source>
</evidence>
<dbReference type="InterPro" id="IPR036097">
    <property type="entry name" value="HisK_dim/P_sf"/>
</dbReference>
<evidence type="ECO:0000259" key="6">
    <source>
        <dbReference type="PROSITE" id="PS50113"/>
    </source>
</evidence>
<comment type="catalytic activity">
    <reaction evidence="1">
        <text>ATP + protein L-histidine = ADP + protein N-phospho-L-histidine.</text>
        <dbReference type="EC" id="2.7.13.3"/>
    </reaction>
</comment>
<name>A0ABM9DAV7_9BACT</name>
<dbReference type="InterPro" id="IPR013655">
    <property type="entry name" value="PAS_fold_3"/>
</dbReference>
<dbReference type="PANTHER" id="PTHR45339">
    <property type="entry name" value="HYBRID SIGNAL TRANSDUCTION HISTIDINE KINASE J"/>
    <property type="match status" value="1"/>
</dbReference>
<protein>
    <recommendedName>
        <fullName evidence="2">histidine kinase</fullName>
        <ecNumber evidence="2">2.7.13.3</ecNumber>
    </recommendedName>
</protein>
<dbReference type="Pfam" id="PF08447">
    <property type="entry name" value="PAS_3"/>
    <property type="match status" value="1"/>
</dbReference>
<dbReference type="Pfam" id="PF00512">
    <property type="entry name" value="HisKA"/>
    <property type="match status" value="1"/>
</dbReference>
<evidence type="ECO:0000256" key="2">
    <source>
        <dbReference type="ARBA" id="ARBA00012438"/>
    </source>
</evidence>
<dbReference type="Gene3D" id="1.10.287.130">
    <property type="match status" value="1"/>
</dbReference>
<evidence type="ECO:0000259" key="5">
    <source>
        <dbReference type="PROSITE" id="PS50109"/>
    </source>
</evidence>
<dbReference type="InterPro" id="IPR003661">
    <property type="entry name" value="HisK_dim/P_dom"/>
</dbReference>
<dbReference type="InterPro" id="IPR000014">
    <property type="entry name" value="PAS"/>
</dbReference>
<dbReference type="EC" id="2.7.13.3" evidence="2"/>
<evidence type="ECO:0000313" key="8">
    <source>
        <dbReference type="Proteomes" id="UP001295463"/>
    </source>
</evidence>
<evidence type="ECO:0000313" key="7">
    <source>
        <dbReference type="EMBL" id="CAH2032373.1"/>
    </source>
</evidence>
<accession>A0ABM9DAV7</accession>
<evidence type="ECO:0000256" key="1">
    <source>
        <dbReference type="ARBA" id="ARBA00000085"/>
    </source>
</evidence>
<dbReference type="PROSITE" id="PS50109">
    <property type="entry name" value="HIS_KIN"/>
    <property type="match status" value="1"/>
</dbReference>
<dbReference type="InterPro" id="IPR004358">
    <property type="entry name" value="Sig_transdc_His_kin-like_C"/>
</dbReference>
<keyword evidence="4" id="KW-0902">Two-component regulatory system</keyword>
<dbReference type="PRINTS" id="PR00344">
    <property type="entry name" value="BCTRLSENSOR"/>
</dbReference>
<dbReference type="InterPro" id="IPR035965">
    <property type="entry name" value="PAS-like_dom_sf"/>
</dbReference>
<dbReference type="PROSITE" id="PS50113">
    <property type="entry name" value="PAC"/>
    <property type="match status" value="1"/>
</dbReference>
<dbReference type="InterPro" id="IPR000700">
    <property type="entry name" value="PAS-assoc_C"/>
</dbReference>
<dbReference type="Gene3D" id="3.30.565.10">
    <property type="entry name" value="Histidine kinase-like ATPase, C-terminal domain"/>
    <property type="match status" value="1"/>
</dbReference>
<dbReference type="CDD" id="cd12915">
    <property type="entry name" value="PDC2_DGC_like"/>
    <property type="match status" value="1"/>
</dbReference>
<dbReference type="EMBL" id="OW150024">
    <property type="protein sequence ID" value="CAH2032373.1"/>
    <property type="molecule type" value="Genomic_DNA"/>
</dbReference>
<dbReference type="PANTHER" id="PTHR45339:SF1">
    <property type="entry name" value="HYBRID SIGNAL TRANSDUCTION HISTIDINE KINASE J"/>
    <property type="match status" value="1"/>
</dbReference>
<keyword evidence="8" id="KW-1185">Reference proteome</keyword>
<proteinExistence type="predicted"/>
<organism evidence="7 8">
    <name type="scientific">Trichlorobacter ammonificans</name>
    <dbReference type="NCBI Taxonomy" id="2916410"/>
    <lineage>
        <taxon>Bacteria</taxon>
        <taxon>Pseudomonadati</taxon>
        <taxon>Thermodesulfobacteriota</taxon>
        <taxon>Desulfuromonadia</taxon>
        <taxon>Geobacterales</taxon>
        <taxon>Geobacteraceae</taxon>
        <taxon>Trichlorobacter</taxon>
    </lineage>
</organism>
<feature type="domain" description="Histidine kinase" evidence="5">
    <location>
        <begin position="475"/>
        <end position="696"/>
    </location>
</feature>
<dbReference type="NCBIfam" id="TIGR00229">
    <property type="entry name" value="sensory_box"/>
    <property type="match status" value="1"/>
</dbReference>
<gene>
    <name evidence="7" type="ORF">GEAMG1_2537</name>
</gene>
<sequence length="798" mass="88578">MLRCSPACLKALLSGLTLCLVLGTSGFVVWQSIREHDLALEAANRQLLGNARALAEHAGQSLAVAERTLSEIHAAIEQQGGRKQAEEHLLHELMQRKVAGMRQVGSALLVDAAGQGIANSHEYPLKPMQVVDREYYRHHRDNPTSALFLGRPVKSRVLGAWVFTISRRLDTPDGSFDGLAAVSFRVAYFDQFYQSVSMHQDIQTLLLRTDGWPLAVTPANEQAFQVNIRGKLLLSKLVQETPYGVFRNQKALLDNADRQIAFARLEAPFENLVAVVSLPREVILADWQRQVAVNVGGALVLMSFSVGLAVLLLQRLRDLEQKETEVGTLNERLTLATEAGGVGVWDWDLPHNRLYWDRQMYHLYGLTEHCEEECYHLFQQAVHPEDLERAEEAMHEALYGEAPLDVEFRVVRCDTGELRHLRCIARVYRNPAGEAVRVVGINLDVTERRRAELYLNLAKDEAEQANRLKSSFIASVSHELRTPLNAIVGMSHLLTRSELTARQREQLETIDSAGRTLLAIINDLLDISRIEAGRFDLELIPFSLSRLLAEQTGLVKGRAEEKGVRLSSHSAADIPDRLEGDPLRLGQILMNLLSNAVKFTDQGQISVGVTLAGRQDEKLLLCFQVKDSGIGIPRDRLREIFSPFTQSDNSIARRYGGTGLGLAISSQLVKLMGGEIGVESEEGAGSLFFFTVPLRPSDAAAAVDNSRYAAPPPTLVDLSPPVAPASLDRDRLQPLLKKLEQQLKGQNMGAVGTFHQFREQLGGRFSGELVEMEELLERLEFSKAASILHRLAEKLGIP</sequence>
<keyword evidence="3" id="KW-0597">Phosphoprotein</keyword>
<dbReference type="GO" id="GO:0004673">
    <property type="term" value="F:protein histidine kinase activity"/>
    <property type="evidence" value="ECO:0007669"/>
    <property type="project" value="UniProtKB-EC"/>
</dbReference>
<dbReference type="SUPFAM" id="SSF55785">
    <property type="entry name" value="PYP-like sensor domain (PAS domain)"/>
    <property type="match status" value="1"/>
</dbReference>
<dbReference type="SUPFAM" id="SSF47384">
    <property type="entry name" value="Homodimeric domain of signal transducing histidine kinase"/>
    <property type="match status" value="1"/>
</dbReference>
<dbReference type="InterPro" id="IPR005467">
    <property type="entry name" value="His_kinase_dom"/>
</dbReference>
<dbReference type="Pfam" id="PF02518">
    <property type="entry name" value="HATPase_c"/>
    <property type="match status" value="1"/>
</dbReference>
<dbReference type="SMART" id="SM00388">
    <property type="entry name" value="HisKA"/>
    <property type="match status" value="1"/>
</dbReference>